<keyword evidence="2 5" id="KW-0863">Zinc-finger</keyword>
<protein>
    <recommendedName>
        <fullName evidence="7">C3H1-type domain-containing protein</fullName>
    </recommendedName>
</protein>
<feature type="domain" description="C3H1-type" evidence="7">
    <location>
        <begin position="75"/>
        <end position="102"/>
    </location>
</feature>
<dbReference type="Proteomes" id="UP000266723">
    <property type="component" value="Unassembled WGS sequence"/>
</dbReference>
<feature type="zinc finger region" description="C3H1-type" evidence="5">
    <location>
        <begin position="75"/>
        <end position="102"/>
    </location>
</feature>
<evidence type="ECO:0000256" key="1">
    <source>
        <dbReference type="ARBA" id="ARBA00022723"/>
    </source>
</evidence>
<dbReference type="Gene3D" id="2.30.30.1190">
    <property type="match status" value="1"/>
</dbReference>
<gene>
    <name evidence="8" type="ORF">DY000_02023163</name>
</gene>
<keyword evidence="3 5" id="KW-0862">Zinc</keyword>
<name>A0ABQ7E682_BRACR</name>
<evidence type="ECO:0000313" key="8">
    <source>
        <dbReference type="EMBL" id="KAF3592532.1"/>
    </source>
</evidence>
<dbReference type="InterPro" id="IPR050974">
    <property type="entry name" value="Plant_ZF_CCCH"/>
</dbReference>
<keyword evidence="1 5" id="KW-0479">Metal-binding</keyword>
<evidence type="ECO:0000256" key="3">
    <source>
        <dbReference type="ARBA" id="ARBA00022833"/>
    </source>
</evidence>
<evidence type="ECO:0000256" key="2">
    <source>
        <dbReference type="ARBA" id="ARBA00022771"/>
    </source>
</evidence>
<dbReference type="PANTHER" id="PTHR12506">
    <property type="entry name" value="PROTEIN PHOSPHATASE RELATED"/>
    <property type="match status" value="1"/>
</dbReference>
<sequence length="170" mass="19568">MSDRENSEMEIEEAKETDPRRESTSMEEREGQDKDLRTSEADWRHKSDPRSSAEKRENATQMRHELGQSSEYPVRTGAGDCQYYLNGGCFFGRSCRYNHPPRNQMGDDTVQPSAYKVRLVTPRTRVGTTHRLHRLGQPAGTHRTSTRTDASEPRSMKPHRFQPNSIIFLA</sequence>
<dbReference type="InterPro" id="IPR036855">
    <property type="entry name" value="Znf_CCCH_sf"/>
</dbReference>
<proteinExistence type="predicted"/>
<keyword evidence="9" id="KW-1185">Reference proteome</keyword>
<dbReference type="PROSITE" id="PS50103">
    <property type="entry name" value="ZF_C3H1"/>
    <property type="match status" value="1"/>
</dbReference>
<dbReference type="PANTHER" id="PTHR12506:SF69">
    <property type="entry name" value="C3H1-TYPE DOMAIN-CONTAINING PROTEIN"/>
    <property type="match status" value="1"/>
</dbReference>
<evidence type="ECO:0000259" key="7">
    <source>
        <dbReference type="PROSITE" id="PS50103"/>
    </source>
</evidence>
<reference evidence="8 9" key="1">
    <citation type="journal article" date="2020" name="BMC Genomics">
        <title>Intraspecific diversification of the crop wild relative Brassica cretica Lam. using demographic model selection.</title>
        <authorList>
            <person name="Kioukis A."/>
            <person name="Michalopoulou V.A."/>
            <person name="Briers L."/>
            <person name="Pirintsos S."/>
            <person name="Studholme D.J."/>
            <person name="Pavlidis P."/>
            <person name="Sarris P.F."/>
        </authorList>
    </citation>
    <scope>NUCLEOTIDE SEQUENCE [LARGE SCALE GENOMIC DNA]</scope>
    <source>
        <strain evidence="9">cv. PFS-1207/04</strain>
    </source>
</reference>
<dbReference type="EMBL" id="QGKV02000299">
    <property type="protein sequence ID" value="KAF3592532.1"/>
    <property type="molecule type" value="Genomic_DNA"/>
</dbReference>
<organism evidence="8 9">
    <name type="scientific">Brassica cretica</name>
    <name type="common">Mustard</name>
    <dbReference type="NCBI Taxonomy" id="69181"/>
    <lineage>
        <taxon>Eukaryota</taxon>
        <taxon>Viridiplantae</taxon>
        <taxon>Streptophyta</taxon>
        <taxon>Embryophyta</taxon>
        <taxon>Tracheophyta</taxon>
        <taxon>Spermatophyta</taxon>
        <taxon>Magnoliopsida</taxon>
        <taxon>eudicotyledons</taxon>
        <taxon>Gunneridae</taxon>
        <taxon>Pentapetalae</taxon>
        <taxon>rosids</taxon>
        <taxon>malvids</taxon>
        <taxon>Brassicales</taxon>
        <taxon>Brassicaceae</taxon>
        <taxon>Brassiceae</taxon>
        <taxon>Brassica</taxon>
    </lineage>
</organism>
<keyword evidence="4" id="KW-0238">DNA-binding</keyword>
<evidence type="ECO:0000256" key="4">
    <source>
        <dbReference type="ARBA" id="ARBA00023125"/>
    </source>
</evidence>
<feature type="region of interest" description="Disordered" evidence="6">
    <location>
        <begin position="1"/>
        <end position="74"/>
    </location>
</feature>
<evidence type="ECO:0000313" key="9">
    <source>
        <dbReference type="Proteomes" id="UP000266723"/>
    </source>
</evidence>
<accession>A0ABQ7E682</accession>
<feature type="compositionally biased region" description="Basic and acidic residues" evidence="6">
    <location>
        <begin position="1"/>
        <end position="66"/>
    </location>
</feature>
<comment type="caution">
    <text evidence="8">The sequence shown here is derived from an EMBL/GenBank/DDBJ whole genome shotgun (WGS) entry which is preliminary data.</text>
</comment>
<dbReference type="SUPFAM" id="SSF90229">
    <property type="entry name" value="CCCH zinc finger"/>
    <property type="match status" value="1"/>
</dbReference>
<evidence type="ECO:0000256" key="6">
    <source>
        <dbReference type="SAM" id="MobiDB-lite"/>
    </source>
</evidence>
<feature type="region of interest" description="Disordered" evidence="6">
    <location>
        <begin position="136"/>
        <end position="163"/>
    </location>
</feature>
<evidence type="ECO:0000256" key="5">
    <source>
        <dbReference type="PROSITE-ProRule" id="PRU00723"/>
    </source>
</evidence>
<dbReference type="InterPro" id="IPR000571">
    <property type="entry name" value="Znf_CCCH"/>
</dbReference>